<protein>
    <recommendedName>
        <fullName evidence="3">Phospholipase B1, membrane-associated</fullName>
    </recommendedName>
    <alternativeName>
        <fullName evidence="16">Lysophospholipase</fullName>
    </alternativeName>
    <alternativeName>
        <fullName evidence="17">Phospholipase A2</fullName>
    </alternativeName>
    <alternativeName>
        <fullName evidence="19">Phospholipase B/lipase</fullName>
    </alternativeName>
    <alternativeName>
        <fullName evidence="18">Triacylglycerol lipase</fullName>
    </alternativeName>
</protein>
<evidence type="ECO:0000256" key="12">
    <source>
        <dbReference type="ARBA" id="ARBA00023180"/>
    </source>
</evidence>
<evidence type="ECO:0000256" key="9">
    <source>
        <dbReference type="ARBA" id="ARBA00022989"/>
    </source>
</evidence>
<comment type="caution">
    <text evidence="43">The sequence shown here is derived from an EMBL/GenBank/DDBJ whole genome shotgun (WGS) entry which is preliminary data.</text>
</comment>
<evidence type="ECO:0000256" key="8">
    <source>
        <dbReference type="ARBA" id="ARBA00022801"/>
    </source>
</evidence>
<evidence type="ECO:0000256" key="6">
    <source>
        <dbReference type="ARBA" id="ARBA00022729"/>
    </source>
</evidence>
<evidence type="ECO:0000256" key="36">
    <source>
        <dbReference type="ARBA" id="ARBA00048699"/>
    </source>
</evidence>
<comment type="catalytic activity">
    <reaction evidence="24">
        <text>1-hexadecanoyl-2-(9Z)-octadecenoyl-3-octadecanoyl-sn-glycerol + H2O = 1-hexadecanoyl-2-(9Z-octadecenoyl)-sn-glycerol + octadecanoate + H(+)</text>
        <dbReference type="Rhea" id="RHEA:41111"/>
        <dbReference type="ChEBI" id="CHEBI:15377"/>
        <dbReference type="ChEBI" id="CHEBI:15378"/>
        <dbReference type="ChEBI" id="CHEBI:25629"/>
        <dbReference type="ChEBI" id="CHEBI:75466"/>
        <dbReference type="ChEBI" id="CHEBI:77623"/>
    </reaction>
    <physiologicalReaction direction="left-to-right" evidence="24">
        <dbReference type="Rhea" id="RHEA:41112"/>
    </physiologicalReaction>
</comment>
<keyword evidence="5" id="KW-0812">Transmembrane</keyword>
<evidence type="ECO:0000256" key="10">
    <source>
        <dbReference type="ARBA" id="ARBA00023098"/>
    </source>
</evidence>
<comment type="catalytic activity">
    <reaction evidence="29">
        <text>1,2-dihexadecanoyl-sn-glycero-3-phosphocholine + H2O = 1-hexadecanoyl-sn-glycero-3-phosphocholine + hexadecanoate + H(+)</text>
        <dbReference type="Rhea" id="RHEA:41223"/>
        <dbReference type="ChEBI" id="CHEBI:7896"/>
        <dbReference type="ChEBI" id="CHEBI:15377"/>
        <dbReference type="ChEBI" id="CHEBI:15378"/>
        <dbReference type="ChEBI" id="CHEBI:72998"/>
        <dbReference type="ChEBI" id="CHEBI:72999"/>
    </reaction>
    <physiologicalReaction direction="left-to-right" evidence="29">
        <dbReference type="Rhea" id="RHEA:41224"/>
    </physiologicalReaction>
</comment>
<comment type="function">
    <text evidence="20">Calcium-independent membrane-associated phospholipase that catalyzes complete diacylation of phospholipids by hydrolyzing both sn-1 and sn-2 fatty acyl chains attached to the glycerol backbone (phospholipase B activity). Has dual phospholipase and lysophospholipase activities toward diacylphospholipids. Preferentially cleaves sn-2 ester bonds over sn-1 bonds. Acts as a lipase toward glycerolipid substrates. Hydrolyzes fatty acyl chains of diacylglycerols with preference for the sn-2 position and of triacylglycerols with not positional selectivity. May also hydrolyze long chain retinyl esters such as retinyl palmitate. May contribute to digestion of dietary phospholipids, glycerolipids and retinoids, facilitating lipid absorption at the brush border.</text>
</comment>
<evidence type="ECO:0000256" key="32">
    <source>
        <dbReference type="ARBA" id="ARBA00048386"/>
    </source>
</evidence>
<dbReference type="OrthoDB" id="7723056at2759"/>
<dbReference type="AlphaFoldDB" id="A0A8S1D7W1"/>
<comment type="catalytic activity">
    <reaction evidence="26">
        <text>1-hexadecanoyl-2-(9Z-octadecenoyl)-sn-glycero-3-phospho-(1'-sn-glycerol) + H2O = 1-hexadecanoyl-sn-glycero-3-phospho-(1'-sn-glycerol) + (9Z)-octadecenoate + H(+)</text>
        <dbReference type="Rhea" id="RHEA:40919"/>
        <dbReference type="ChEBI" id="CHEBI:15377"/>
        <dbReference type="ChEBI" id="CHEBI:15378"/>
        <dbReference type="ChEBI" id="CHEBI:30823"/>
        <dbReference type="ChEBI" id="CHEBI:72841"/>
        <dbReference type="ChEBI" id="CHEBI:75158"/>
    </reaction>
    <physiologicalReaction direction="left-to-right" evidence="26">
        <dbReference type="Rhea" id="RHEA:40920"/>
    </physiologicalReaction>
</comment>
<evidence type="ECO:0000256" key="14">
    <source>
        <dbReference type="ARBA" id="ARBA00023408"/>
    </source>
</evidence>
<evidence type="ECO:0000256" key="16">
    <source>
        <dbReference type="ARBA" id="ARBA00029723"/>
    </source>
</evidence>
<keyword evidence="6" id="KW-0732">Signal</keyword>
<evidence type="ECO:0000256" key="3">
    <source>
        <dbReference type="ARBA" id="ARBA00015133"/>
    </source>
</evidence>
<evidence type="ECO:0000256" key="38">
    <source>
        <dbReference type="ARBA" id="ARBA00048872"/>
    </source>
</evidence>
<evidence type="ECO:0000256" key="33">
    <source>
        <dbReference type="ARBA" id="ARBA00048454"/>
    </source>
</evidence>
<dbReference type="GO" id="GO:0006644">
    <property type="term" value="P:phospholipid metabolic process"/>
    <property type="evidence" value="ECO:0007669"/>
    <property type="project" value="TreeGrafter"/>
</dbReference>
<evidence type="ECO:0000256" key="41">
    <source>
        <dbReference type="ARBA" id="ARBA00049372"/>
    </source>
</evidence>
<dbReference type="PANTHER" id="PTHR21325">
    <property type="entry name" value="PHOSPHOLIPASE B, PLB1"/>
    <property type="match status" value="1"/>
</dbReference>
<comment type="catalytic activity">
    <reaction evidence="42">
        <text>2-(9Z-octadecenoyl)-glycerol + H2O = glycerol + (9Z)-octadecenoate + H(+)</text>
        <dbReference type="Rhea" id="RHEA:38491"/>
        <dbReference type="ChEBI" id="CHEBI:15377"/>
        <dbReference type="ChEBI" id="CHEBI:15378"/>
        <dbReference type="ChEBI" id="CHEBI:17754"/>
        <dbReference type="ChEBI" id="CHEBI:30823"/>
        <dbReference type="ChEBI" id="CHEBI:73990"/>
    </reaction>
    <physiologicalReaction direction="left-to-right" evidence="42">
        <dbReference type="Rhea" id="RHEA:38492"/>
    </physiologicalReaction>
</comment>
<evidence type="ECO:0000256" key="20">
    <source>
        <dbReference type="ARBA" id="ARBA00045916"/>
    </source>
</evidence>
<comment type="catalytic activity">
    <reaction evidence="21">
        <text>1-hexadecanoyl-2-(9Z)-octadecenoyl-3-octadecanoyl-sn-glycerol + H2O = 2-(9Z-octadecenoyl)-3-octadecanoyl-sn-glycerol + hexadecanoate + H(+)</text>
        <dbReference type="Rhea" id="RHEA:41107"/>
        <dbReference type="ChEBI" id="CHEBI:7896"/>
        <dbReference type="ChEBI" id="CHEBI:15377"/>
        <dbReference type="ChEBI" id="CHEBI:15378"/>
        <dbReference type="ChEBI" id="CHEBI:75558"/>
        <dbReference type="ChEBI" id="CHEBI:77623"/>
    </reaction>
    <physiologicalReaction direction="left-to-right" evidence="21">
        <dbReference type="Rhea" id="RHEA:41108"/>
    </physiologicalReaction>
</comment>
<evidence type="ECO:0000256" key="30">
    <source>
        <dbReference type="ARBA" id="ARBA00048362"/>
    </source>
</evidence>
<keyword evidence="9" id="KW-1133">Transmembrane helix</keyword>
<gene>
    <name evidence="43" type="ORF">CLODIP_2_CD13738</name>
</gene>
<evidence type="ECO:0000256" key="42">
    <source>
        <dbReference type="ARBA" id="ARBA00049461"/>
    </source>
</evidence>
<reference evidence="43 44" key="1">
    <citation type="submission" date="2020-04" db="EMBL/GenBank/DDBJ databases">
        <authorList>
            <person name="Alioto T."/>
            <person name="Alioto T."/>
            <person name="Gomez Garrido J."/>
        </authorList>
    </citation>
    <scope>NUCLEOTIDE SEQUENCE [LARGE SCALE GENOMIC DNA]</scope>
</reference>
<comment type="catalytic activity">
    <reaction evidence="25">
        <text>2,3-di-(9Z)-octadecenoyl-sn-glycerol + H2O = 3-(9Z-octadecenoyl)-sn-glycerol + (9Z)-octadecenoate + H(+)</text>
        <dbReference type="Rhea" id="RHEA:42604"/>
        <dbReference type="ChEBI" id="CHEBI:15377"/>
        <dbReference type="ChEBI" id="CHEBI:15378"/>
        <dbReference type="ChEBI" id="CHEBI:30823"/>
        <dbReference type="ChEBI" id="CHEBI:75824"/>
        <dbReference type="ChEBI" id="CHEBI:75938"/>
    </reaction>
    <physiologicalReaction direction="left-to-right" evidence="25">
        <dbReference type="Rhea" id="RHEA:42605"/>
    </physiologicalReaction>
</comment>
<keyword evidence="10" id="KW-0443">Lipid metabolism</keyword>
<evidence type="ECO:0000313" key="43">
    <source>
        <dbReference type="EMBL" id="CAB3375921.1"/>
    </source>
</evidence>
<dbReference type="EMBL" id="CADEPI010000121">
    <property type="protein sequence ID" value="CAB3375921.1"/>
    <property type="molecule type" value="Genomic_DNA"/>
</dbReference>
<evidence type="ECO:0000256" key="25">
    <source>
        <dbReference type="ARBA" id="ARBA00048011"/>
    </source>
</evidence>
<keyword evidence="8" id="KW-0378">Hydrolase</keyword>
<comment type="catalytic activity">
    <reaction evidence="34">
        <text>1-hexadecanoyl-2-(9Z-octadecenoyl)-sn-glycero-3-phosphoethanolamine + H2O = 1-hexadecanoyl-sn-glycero-3-phosphoethanolamine + (9Z)-octadecenoate + H(+)</text>
        <dbReference type="Rhea" id="RHEA:40911"/>
        <dbReference type="ChEBI" id="CHEBI:15377"/>
        <dbReference type="ChEBI" id="CHEBI:15378"/>
        <dbReference type="ChEBI" id="CHEBI:30823"/>
        <dbReference type="ChEBI" id="CHEBI:73004"/>
        <dbReference type="ChEBI" id="CHEBI:73007"/>
    </reaction>
    <physiologicalReaction direction="left-to-right" evidence="34">
        <dbReference type="Rhea" id="RHEA:40912"/>
    </physiologicalReaction>
</comment>
<evidence type="ECO:0000256" key="27">
    <source>
        <dbReference type="ARBA" id="ARBA00048049"/>
    </source>
</evidence>
<evidence type="ECO:0000256" key="23">
    <source>
        <dbReference type="ARBA" id="ARBA00047438"/>
    </source>
</evidence>
<comment type="catalytic activity">
    <reaction evidence="39">
        <text>1-hexadecanoyl-2-(9Z)-octadecenoyl-3-octadecanoyl-sn-glycerol + H2O = 1-hexadecanoyl-3-octadecanoyl-sn-glycerol + (9Z)-octadecenoate + H(+)</text>
        <dbReference type="Rhea" id="RHEA:41103"/>
        <dbReference type="ChEBI" id="CHEBI:15377"/>
        <dbReference type="ChEBI" id="CHEBI:15378"/>
        <dbReference type="ChEBI" id="CHEBI:30823"/>
        <dbReference type="ChEBI" id="CHEBI:77623"/>
        <dbReference type="ChEBI" id="CHEBI:77624"/>
    </reaction>
    <physiologicalReaction direction="left-to-right" evidence="39">
        <dbReference type="Rhea" id="RHEA:41104"/>
    </physiologicalReaction>
</comment>
<evidence type="ECO:0000256" key="2">
    <source>
        <dbReference type="ARBA" id="ARBA00009979"/>
    </source>
</evidence>
<comment type="catalytic activity">
    <reaction evidence="33">
        <text>a 1-acyl-sn-glycero-3-phosphocholine + H2O = sn-glycerol 3-phosphocholine + a fatty acid + H(+)</text>
        <dbReference type="Rhea" id="RHEA:15177"/>
        <dbReference type="ChEBI" id="CHEBI:15377"/>
        <dbReference type="ChEBI" id="CHEBI:15378"/>
        <dbReference type="ChEBI" id="CHEBI:16870"/>
        <dbReference type="ChEBI" id="CHEBI:28868"/>
        <dbReference type="ChEBI" id="CHEBI:58168"/>
        <dbReference type="EC" id="3.1.1.5"/>
    </reaction>
    <physiologicalReaction direction="left-to-right" evidence="33">
        <dbReference type="Rhea" id="RHEA:15178"/>
    </physiologicalReaction>
</comment>
<evidence type="ECO:0000256" key="37">
    <source>
        <dbReference type="ARBA" id="ARBA00048869"/>
    </source>
</evidence>
<evidence type="ECO:0000256" key="34">
    <source>
        <dbReference type="ARBA" id="ARBA00048613"/>
    </source>
</evidence>
<evidence type="ECO:0000256" key="28">
    <source>
        <dbReference type="ARBA" id="ARBA00048058"/>
    </source>
</evidence>
<evidence type="ECO:0000256" key="29">
    <source>
        <dbReference type="ARBA" id="ARBA00048227"/>
    </source>
</evidence>
<evidence type="ECO:0000256" key="26">
    <source>
        <dbReference type="ARBA" id="ARBA00048015"/>
    </source>
</evidence>
<dbReference type="CDD" id="cd01824">
    <property type="entry name" value="Phospholipase_B_like"/>
    <property type="match status" value="1"/>
</dbReference>
<dbReference type="GO" id="GO:0004806">
    <property type="term" value="F:triacylglycerol lipase activity"/>
    <property type="evidence" value="ECO:0007669"/>
    <property type="project" value="UniProtKB-EC"/>
</dbReference>
<evidence type="ECO:0000256" key="17">
    <source>
        <dbReference type="ARBA" id="ARBA00031182"/>
    </source>
</evidence>
<dbReference type="FunFam" id="3.40.50.1110:FF:000005">
    <property type="entry name" value="Phospholipase B1"/>
    <property type="match status" value="1"/>
</dbReference>
<dbReference type="PANTHER" id="PTHR21325:SF31">
    <property type="entry name" value="GH22081P-RELATED"/>
    <property type="match status" value="1"/>
</dbReference>
<comment type="catalytic activity">
    <reaction evidence="32">
        <text>1,2,3-tri-(9Z-octadecenoyl)-glycerol + H2O = di-(9Z)-octadecenoylglycerol + (9Z)-octadecenoate + H(+)</text>
        <dbReference type="Rhea" id="RHEA:38575"/>
        <dbReference type="ChEBI" id="CHEBI:15377"/>
        <dbReference type="ChEBI" id="CHEBI:15378"/>
        <dbReference type="ChEBI" id="CHEBI:30823"/>
        <dbReference type="ChEBI" id="CHEBI:53753"/>
        <dbReference type="ChEBI" id="CHEBI:75945"/>
    </reaction>
    <physiologicalReaction direction="left-to-right" evidence="32">
        <dbReference type="Rhea" id="RHEA:38576"/>
    </physiologicalReaction>
</comment>
<comment type="catalytic activity">
    <reaction evidence="35">
        <text>1-hexadecanoyl-sn-glycero-3-phosphocholine + H2O = sn-glycerol 3-phosphocholine + hexadecanoate + H(+)</text>
        <dbReference type="Rhea" id="RHEA:40435"/>
        <dbReference type="ChEBI" id="CHEBI:7896"/>
        <dbReference type="ChEBI" id="CHEBI:15377"/>
        <dbReference type="ChEBI" id="CHEBI:15378"/>
        <dbReference type="ChEBI" id="CHEBI:16870"/>
        <dbReference type="ChEBI" id="CHEBI:72998"/>
    </reaction>
    <physiologicalReaction direction="left-to-right" evidence="35">
        <dbReference type="Rhea" id="RHEA:40436"/>
    </physiologicalReaction>
</comment>
<comment type="catalytic activity">
    <reaction evidence="14">
        <text>1-hexadecanoyl-2-(9Z,12Z-octadecadienoyl)-sn-glycero-3-phosphocholine + H2O = (9Z,12Z)-octadecadienoate + 1-hexadecanoyl-sn-glycero-3-phosphocholine + H(+)</text>
        <dbReference type="Rhea" id="RHEA:40811"/>
        <dbReference type="ChEBI" id="CHEBI:15377"/>
        <dbReference type="ChEBI" id="CHEBI:15378"/>
        <dbReference type="ChEBI" id="CHEBI:30245"/>
        <dbReference type="ChEBI" id="CHEBI:72998"/>
        <dbReference type="ChEBI" id="CHEBI:73002"/>
    </reaction>
    <physiologicalReaction direction="left-to-right" evidence="14">
        <dbReference type="Rhea" id="RHEA:40812"/>
    </physiologicalReaction>
</comment>
<comment type="catalytic activity">
    <reaction evidence="31">
        <text>1-octadecanoyl-2-(9Z,12Z)-octadecadienoyl-sn-glycerol + H2O = 1-octadecanoyl-sn-glycerol + (9Z,12Z)-octadecadienoate + H(+)</text>
        <dbReference type="Rhea" id="RHEA:40927"/>
        <dbReference type="ChEBI" id="CHEBI:15377"/>
        <dbReference type="ChEBI" id="CHEBI:15378"/>
        <dbReference type="ChEBI" id="CHEBI:30245"/>
        <dbReference type="ChEBI" id="CHEBI:75550"/>
        <dbReference type="ChEBI" id="CHEBI:77097"/>
    </reaction>
    <physiologicalReaction direction="left-to-right" evidence="31">
        <dbReference type="Rhea" id="RHEA:40928"/>
    </physiologicalReaction>
</comment>
<evidence type="ECO:0000256" key="7">
    <source>
        <dbReference type="ARBA" id="ARBA00022737"/>
    </source>
</evidence>
<comment type="catalytic activity">
    <reaction evidence="41">
        <text>1,3-di-(9Z-octadecenoyl)-glycerol + H2O = 1-(9Z-octadecenoyl)-glycerol + (9Z)-octadecenoate + H(+)</text>
        <dbReference type="Rhea" id="RHEA:39939"/>
        <dbReference type="ChEBI" id="CHEBI:15377"/>
        <dbReference type="ChEBI" id="CHEBI:15378"/>
        <dbReference type="ChEBI" id="CHEBI:30823"/>
        <dbReference type="ChEBI" id="CHEBI:75342"/>
        <dbReference type="ChEBI" id="CHEBI:75735"/>
    </reaction>
    <physiologicalReaction direction="left-to-right" evidence="41">
        <dbReference type="Rhea" id="RHEA:39940"/>
    </physiologicalReaction>
</comment>
<dbReference type="Proteomes" id="UP000494165">
    <property type="component" value="Unassembled WGS sequence"/>
</dbReference>
<dbReference type="GO" id="GO:0004623">
    <property type="term" value="F:phospholipase A2 activity"/>
    <property type="evidence" value="ECO:0007669"/>
    <property type="project" value="UniProtKB-EC"/>
</dbReference>
<comment type="catalytic activity">
    <reaction evidence="30">
        <text>1-hexadecanoyl-2-(9Z,12Z-octadecadienoyl)-sn-glycero-3-phosphocholine + H2O = 2-(9Z,12Z-octadecadienoyl)-sn-glycero-3-phosphocholine + hexadecanoate + H(+)</text>
        <dbReference type="Rhea" id="RHEA:40971"/>
        <dbReference type="ChEBI" id="CHEBI:7896"/>
        <dbReference type="ChEBI" id="CHEBI:15377"/>
        <dbReference type="ChEBI" id="CHEBI:15378"/>
        <dbReference type="ChEBI" id="CHEBI:73002"/>
        <dbReference type="ChEBI" id="CHEBI:76084"/>
    </reaction>
    <physiologicalReaction direction="left-to-right" evidence="30">
        <dbReference type="Rhea" id="RHEA:40972"/>
    </physiologicalReaction>
</comment>
<accession>A0A8S1D7W1</accession>
<sequence>MIAMDNVLHGSSVSVGDNLSGNSPLIERLTQIASSIYEIVVCRNNRWPLQVENLELPWCKADAALLPTMKEAVDILADIATEQASQRLFTVLNINEELRVQEPVPPERPFPCKVSSNAFTAAPKSVHELRPQDISVVATLGDSLVTGYGALADNFVGLFLKNQQVSWAIGGDQDWRSVTTIPNLLRKFNPDLIGFAVEGSEAHFGMGEARSHDENLLSQAEKLVAKMKRDPRVDFKQHWKMVTILSGQNDICSGDPCFPSPKAAALEHKKNLRKVLDYLQANLPRTFVNLLPVMDVTASWQIEKSFLCAVMSVIECRCLYGPGGVDNVKKMKAIVDAFHVAEYDLISSGRYETKDDFTVMIQPFTSSLEPPKTRNILGLDLADLSFFSVDCFHLSQKGHAAFATMQWNNLLQSVGNKTMDFIMPMQEIACPSENVPYFFTNVNSKLYQNIGRQ</sequence>
<evidence type="ECO:0000256" key="22">
    <source>
        <dbReference type="ARBA" id="ARBA00047363"/>
    </source>
</evidence>
<evidence type="ECO:0000313" key="44">
    <source>
        <dbReference type="Proteomes" id="UP000494165"/>
    </source>
</evidence>
<dbReference type="Pfam" id="PF00657">
    <property type="entry name" value="Lipase_GDSL"/>
    <property type="match status" value="1"/>
</dbReference>
<evidence type="ECO:0000256" key="19">
    <source>
        <dbReference type="ARBA" id="ARBA00033022"/>
    </source>
</evidence>
<evidence type="ECO:0000256" key="4">
    <source>
        <dbReference type="ARBA" id="ARBA00022475"/>
    </source>
</evidence>
<comment type="catalytic activity">
    <reaction evidence="27">
        <text>a 1-O-alkyl-2-acyl-sn-glycero-3-phosphocholine + H2O = a 1-O-alkyl-sn-glycero-3-phosphocholine + a fatty acid + H(+)</text>
        <dbReference type="Rhea" id="RHEA:36231"/>
        <dbReference type="ChEBI" id="CHEBI:15377"/>
        <dbReference type="ChEBI" id="CHEBI:15378"/>
        <dbReference type="ChEBI" id="CHEBI:28868"/>
        <dbReference type="ChEBI" id="CHEBI:30909"/>
        <dbReference type="ChEBI" id="CHEBI:36702"/>
        <dbReference type="EC" id="3.1.1.4"/>
    </reaction>
    <physiologicalReaction direction="left-to-right" evidence="27">
        <dbReference type="Rhea" id="RHEA:36232"/>
    </physiologicalReaction>
</comment>
<dbReference type="SUPFAM" id="SSF52266">
    <property type="entry name" value="SGNH hydrolase"/>
    <property type="match status" value="1"/>
</dbReference>
<comment type="catalytic activity">
    <reaction evidence="36">
        <text>1-hexadecanoyl-2-(9Z-octadecenoyl)-sn-glycero-3-phosphocholine + H2O = 1-hexadecanoyl-sn-glycero-3-phosphocholine + (9Z)-octadecenoate + H(+)</text>
        <dbReference type="Rhea" id="RHEA:38779"/>
        <dbReference type="ChEBI" id="CHEBI:15377"/>
        <dbReference type="ChEBI" id="CHEBI:15378"/>
        <dbReference type="ChEBI" id="CHEBI:30823"/>
        <dbReference type="ChEBI" id="CHEBI:72998"/>
        <dbReference type="ChEBI" id="CHEBI:73001"/>
    </reaction>
    <physiologicalReaction direction="left-to-right" evidence="36">
        <dbReference type="Rhea" id="RHEA:38780"/>
    </physiologicalReaction>
</comment>
<comment type="catalytic activity">
    <reaction evidence="23">
        <text>1-(9Z-octadecenoyl)-glycerol + H2O = glycerol + (9Z)-octadecenoate + H(+)</text>
        <dbReference type="Rhea" id="RHEA:38487"/>
        <dbReference type="ChEBI" id="CHEBI:15377"/>
        <dbReference type="ChEBI" id="CHEBI:15378"/>
        <dbReference type="ChEBI" id="CHEBI:17754"/>
        <dbReference type="ChEBI" id="CHEBI:30823"/>
        <dbReference type="ChEBI" id="CHEBI:75342"/>
    </reaction>
    <physiologicalReaction direction="left-to-right" evidence="23">
        <dbReference type="Rhea" id="RHEA:38488"/>
    </physiologicalReaction>
</comment>
<keyword evidence="12" id="KW-0325">Glycoprotein</keyword>
<evidence type="ECO:0000256" key="40">
    <source>
        <dbReference type="ARBA" id="ARBA00049363"/>
    </source>
</evidence>
<comment type="catalytic activity">
    <reaction evidence="15">
        <text>a 1,2-diacyl-sn-glycero-3-phosphocholine + H2O = a 1-acyl-sn-glycero-3-phosphocholine + a fatty acid + H(+)</text>
        <dbReference type="Rhea" id="RHEA:15801"/>
        <dbReference type="ChEBI" id="CHEBI:15377"/>
        <dbReference type="ChEBI" id="CHEBI:15378"/>
        <dbReference type="ChEBI" id="CHEBI:28868"/>
        <dbReference type="ChEBI" id="CHEBI:57643"/>
        <dbReference type="ChEBI" id="CHEBI:58168"/>
        <dbReference type="EC" id="3.1.1.4"/>
    </reaction>
    <physiologicalReaction direction="left-to-right" evidence="15">
        <dbReference type="Rhea" id="RHEA:15802"/>
    </physiologicalReaction>
</comment>
<dbReference type="InterPro" id="IPR001087">
    <property type="entry name" value="GDSL"/>
</dbReference>
<keyword evidence="4" id="KW-1003">Cell membrane</keyword>
<dbReference type="InterPro" id="IPR035547">
    <property type="entry name" value="Phospholipase_B"/>
</dbReference>
<evidence type="ECO:0000256" key="21">
    <source>
        <dbReference type="ARBA" id="ARBA00047324"/>
    </source>
</evidence>
<dbReference type="Gene3D" id="3.40.50.1110">
    <property type="entry name" value="SGNH hydrolase"/>
    <property type="match status" value="1"/>
</dbReference>
<comment type="catalytic activity">
    <reaction evidence="28">
        <text>1,2-di-(9Z-octadecenoyl)-sn-glycero-3-phosphocholine + H2O = 1-(9Z-octadecenoyl)-sn-glycero-3-phosphocholine + (9Z)-octadecenoate + H(+)</text>
        <dbReference type="Rhea" id="RHEA:40923"/>
        <dbReference type="ChEBI" id="CHEBI:15377"/>
        <dbReference type="ChEBI" id="CHEBI:15378"/>
        <dbReference type="ChEBI" id="CHEBI:28610"/>
        <dbReference type="ChEBI" id="CHEBI:30823"/>
        <dbReference type="ChEBI" id="CHEBI:74669"/>
    </reaction>
    <physiologicalReaction direction="left-to-right" evidence="28">
        <dbReference type="Rhea" id="RHEA:40924"/>
    </physiologicalReaction>
</comment>
<evidence type="ECO:0000256" key="31">
    <source>
        <dbReference type="ARBA" id="ARBA00048374"/>
    </source>
</evidence>
<dbReference type="InterPro" id="IPR036514">
    <property type="entry name" value="SGNH_hydro_sf"/>
</dbReference>
<dbReference type="InterPro" id="IPR038885">
    <property type="entry name" value="PLB1"/>
</dbReference>
<organism evidence="43 44">
    <name type="scientific">Cloeon dipterum</name>
    <dbReference type="NCBI Taxonomy" id="197152"/>
    <lineage>
        <taxon>Eukaryota</taxon>
        <taxon>Metazoa</taxon>
        <taxon>Ecdysozoa</taxon>
        <taxon>Arthropoda</taxon>
        <taxon>Hexapoda</taxon>
        <taxon>Insecta</taxon>
        <taxon>Pterygota</taxon>
        <taxon>Palaeoptera</taxon>
        <taxon>Ephemeroptera</taxon>
        <taxon>Pisciforma</taxon>
        <taxon>Baetidae</taxon>
        <taxon>Cloeon</taxon>
    </lineage>
</organism>
<comment type="similarity">
    <text evidence="2">Belongs to the 'GDSL' lipolytic enzyme family. Phospholipase B1 subfamily.</text>
</comment>
<evidence type="ECO:0000256" key="18">
    <source>
        <dbReference type="ARBA" id="ARBA00031485"/>
    </source>
</evidence>
<comment type="subcellular location">
    <subcellularLocation>
        <location evidence="1">Apical cell membrane</location>
        <topology evidence="1">Single-pass type I membrane protein</topology>
    </subcellularLocation>
</comment>
<evidence type="ECO:0000256" key="24">
    <source>
        <dbReference type="ARBA" id="ARBA00047459"/>
    </source>
</evidence>
<keyword evidence="11" id="KW-0472">Membrane</keyword>
<evidence type="ECO:0000256" key="11">
    <source>
        <dbReference type="ARBA" id="ARBA00023136"/>
    </source>
</evidence>
<evidence type="ECO:0000256" key="1">
    <source>
        <dbReference type="ARBA" id="ARBA00004247"/>
    </source>
</evidence>
<name>A0A8S1D7W1_9INSE</name>
<evidence type="ECO:0000256" key="5">
    <source>
        <dbReference type="ARBA" id="ARBA00022692"/>
    </source>
</evidence>
<evidence type="ECO:0000256" key="39">
    <source>
        <dbReference type="ARBA" id="ARBA00048939"/>
    </source>
</evidence>
<evidence type="ECO:0000256" key="15">
    <source>
        <dbReference type="ARBA" id="ARBA00023422"/>
    </source>
</evidence>
<keyword evidence="7" id="KW-0677">Repeat</keyword>
<comment type="catalytic activity">
    <reaction evidence="13">
        <text>a triacylglycerol + H2O = a diacylglycerol + a fatty acid + H(+)</text>
        <dbReference type="Rhea" id="RHEA:12044"/>
        <dbReference type="ChEBI" id="CHEBI:15377"/>
        <dbReference type="ChEBI" id="CHEBI:15378"/>
        <dbReference type="ChEBI" id="CHEBI:17855"/>
        <dbReference type="ChEBI" id="CHEBI:18035"/>
        <dbReference type="ChEBI" id="CHEBI:28868"/>
        <dbReference type="EC" id="3.1.1.3"/>
    </reaction>
    <physiologicalReaction direction="left-to-right" evidence="13">
        <dbReference type="Rhea" id="RHEA:12045"/>
    </physiologicalReaction>
</comment>
<comment type="catalytic activity">
    <reaction evidence="40">
        <text>1,2-dihexadecanoyl-sn-glycero-3-phosphocholine + 2 H2O = sn-glycerol 3-phosphocholine + 2 hexadecanoate + 2 H(+)</text>
        <dbReference type="Rhea" id="RHEA:40975"/>
        <dbReference type="ChEBI" id="CHEBI:7896"/>
        <dbReference type="ChEBI" id="CHEBI:15377"/>
        <dbReference type="ChEBI" id="CHEBI:15378"/>
        <dbReference type="ChEBI" id="CHEBI:16870"/>
        <dbReference type="ChEBI" id="CHEBI:72999"/>
    </reaction>
    <physiologicalReaction direction="left-to-right" evidence="40">
        <dbReference type="Rhea" id="RHEA:40976"/>
    </physiologicalReaction>
</comment>
<comment type="catalytic activity">
    <reaction evidence="22">
        <text>1,3-dihexadecanoyl-2-(9Z-octadecenoyl)glycerol + H2O = 1-hexadecanoyl-2-(9Z-octadecenoyl)-glycerol + hexadecanoate + H(+)</text>
        <dbReference type="Rhea" id="RHEA:40979"/>
        <dbReference type="ChEBI" id="CHEBI:7896"/>
        <dbReference type="ChEBI" id="CHEBI:15377"/>
        <dbReference type="ChEBI" id="CHEBI:15378"/>
        <dbReference type="ChEBI" id="CHEBI:75585"/>
        <dbReference type="ChEBI" id="CHEBI:75688"/>
    </reaction>
    <physiologicalReaction direction="left-to-right" evidence="22">
        <dbReference type="Rhea" id="RHEA:40980"/>
    </physiologicalReaction>
</comment>
<keyword evidence="44" id="KW-1185">Reference proteome</keyword>
<dbReference type="GO" id="GO:0004622">
    <property type="term" value="F:phosphatidylcholine lysophospholipase activity"/>
    <property type="evidence" value="ECO:0007669"/>
    <property type="project" value="UniProtKB-EC"/>
</dbReference>
<evidence type="ECO:0000256" key="13">
    <source>
        <dbReference type="ARBA" id="ARBA00023369"/>
    </source>
</evidence>
<dbReference type="GO" id="GO:0016324">
    <property type="term" value="C:apical plasma membrane"/>
    <property type="evidence" value="ECO:0007669"/>
    <property type="project" value="UniProtKB-SubCell"/>
</dbReference>
<evidence type="ECO:0000256" key="35">
    <source>
        <dbReference type="ARBA" id="ARBA00048656"/>
    </source>
</evidence>
<proteinExistence type="inferred from homology"/>
<comment type="catalytic activity">
    <reaction evidence="38">
        <text>1-O-hexadecyl-2-(9Z)-octadecenoyl-sn-glycero-3-phosphocholine + H2O = 1-O-hexadecyl-sn-glycero-3-phosphocholine + (9Z)-octadecenoate + H(+)</text>
        <dbReference type="Rhea" id="RHEA:40915"/>
        <dbReference type="ChEBI" id="CHEBI:15377"/>
        <dbReference type="ChEBI" id="CHEBI:15378"/>
        <dbReference type="ChEBI" id="CHEBI:30823"/>
        <dbReference type="ChEBI" id="CHEBI:34112"/>
        <dbReference type="ChEBI" id="CHEBI:64496"/>
    </reaction>
    <physiologicalReaction direction="left-to-right" evidence="38">
        <dbReference type="Rhea" id="RHEA:40916"/>
    </physiologicalReaction>
</comment>
<comment type="catalytic activity">
    <reaction evidence="37">
        <text>1,3-dihexadecanoyl-2-(9Z-octadecenoyl)glycerol + H2O = 1,3-dihexadecanoylglycerol + (9Z)-octadecenoate + H(+)</text>
        <dbReference type="Rhea" id="RHEA:40983"/>
        <dbReference type="ChEBI" id="CHEBI:15377"/>
        <dbReference type="ChEBI" id="CHEBI:15378"/>
        <dbReference type="ChEBI" id="CHEBI:30823"/>
        <dbReference type="ChEBI" id="CHEBI:75688"/>
        <dbReference type="ChEBI" id="CHEBI:77619"/>
    </reaction>
    <physiologicalReaction direction="left-to-right" evidence="37">
        <dbReference type="Rhea" id="RHEA:40984"/>
    </physiologicalReaction>
</comment>